<dbReference type="EMBL" id="VHSG01000007">
    <property type="protein sequence ID" value="TQV82424.1"/>
    <property type="molecule type" value="Genomic_DNA"/>
</dbReference>
<feature type="domain" description="TonB-dependent receptor plug" evidence="7">
    <location>
        <begin position="82"/>
        <end position="165"/>
    </location>
</feature>
<dbReference type="PANTHER" id="PTHR40980:SF5">
    <property type="entry name" value="TONB-DEPENDENT RECEPTOR"/>
    <property type="match status" value="1"/>
</dbReference>
<keyword evidence="4" id="KW-0798">TonB box</keyword>
<comment type="similarity">
    <text evidence="4">Belongs to the TonB-dependent receptor family.</text>
</comment>
<dbReference type="InterPro" id="IPR037066">
    <property type="entry name" value="Plug_dom_sf"/>
</dbReference>
<dbReference type="Proteomes" id="UP000319732">
    <property type="component" value="Unassembled WGS sequence"/>
</dbReference>
<keyword evidence="5" id="KW-0732">Signal</keyword>
<dbReference type="GO" id="GO:0009279">
    <property type="term" value="C:cell outer membrane"/>
    <property type="evidence" value="ECO:0007669"/>
    <property type="project" value="UniProtKB-SubCell"/>
</dbReference>
<protein>
    <submittedName>
        <fullName evidence="8">TonB-dependent receptor</fullName>
    </submittedName>
</protein>
<evidence type="ECO:0000313" key="8">
    <source>
        <dbReference type="EMBL" id="TQV82424.1"/>
    </source>
</evidence>
<evidence type="ECO:0000256" key="4">
    <source>
        <dbReference type="RuleBase" id="RU003357"/>
    </source>
</evidence>
<evidence type="ECO:0000259" key="7">
    <source>
        <dbReference type="Pfam" id="PF07715"/>
    </source>
</evidence>
<evidence type="ECO:0000256" key="2">
    <source>
        <dbReference type="ARBA" id="ARBA00023136"/>
    </source>
</evidence>
<keyword evidence="9" id="KW-1185">Reference proteome</keyword>
<dbReference type="SUPFAM" id="SSF56935">
    <property type="entry name" value="Porins"/>
    <property type="match status" value="1"/>
</dbReference>
<feature type="signal peptide" evidence="5">
    <location>
        <begin position="1"/>
        <end position="36"/>
    </location>
</feature>
<evidence type="ECO:0000313" key="9">
    <source>
        <dbReference type="Proteomes" id="UP000319732"/>
    </source>
</evidence>
<evidence type="ECO:0000259" key="6">
    <source>
        <dbReference type="Pfam" id="PF00593"/>
    </source>
</evidence>
<sequence>MLAMNRKYNLARKRLPAAISGALTMAIAAASPIAFAQEEPETPAEQTDTQPSQPMEEVVVLQRLKTAAEDLVFEKQEEAFVADKLGIEQISRAGDSDLGSALRRVTGLTLVDGKFIYVRGLGERYSSTQLNGAAVPSPDLSRNVIPLDLFPANVVSSLSIQKSYSPDMPAAFGGGDIDIRTRSIPNEFIFNIEAGTGWNSNSSDDAITYNGGDDDNFGTDDGTRALSSQIKQAIATYRGNISAFNIQQTLNFDGTQHTFEEGQAINRELATALNRNVELKDKSLSPDIDLKGTIGNNWFISDDLELGAIGIFAYSNEWRNRNQIRRAAFPDGGDVGAGGFLTEEDITRTVQEVEMTGAANFGVRYQDDHFIETSSLFLRNTQDEALDTIGESIDVNQAVGLQRHDTEIRYEERELFVNQIRGEHAFPDYWGIEGNWFYSDATAKSDIPNEVKIEGIDDIDNQTGAIIQRKVLESATAASYRFQELEDEVESYGFEASLPLSFSRAELTLTGGYEYNRKARDYAGLTVNIDTAGANLAALDGSISEVFSDDNILDPDNRFETTLGSGKPESYLAAQTTESGFFMFDLYWGDNWRFTGGVRSEQFMQVSIPIDDLDFENGPSREVIESGSFSEDDIYPAFSMTYIHNDEFQLRFGYGRTTVRPDLREVTDIEYIDPQTRFRVSGNPSLITSQLDNFDIRAEWYLASGDNYSVGLFYKDITDPIERIETFRTEADVILGYLNAVEAEIYGVEFEALKDLASIHDAFEGFFFSGNLTFSDSEITVGENDIGLTNNERNLTGHSDYVANLQLGFDSGDGLHSASLVYNVFGERVFFAGRNGVDDAVEQPFHSLDLIYSFYPGLNSSIKVKVQNLLGEEVVIEQGLEGEKNFDIFEEEVGTTVSVSYSWEF</sequence>
<dbReference type="Pfam" id="PF00593">
    <property type="entry name" value="TonB_dep_Rec_b-barrel"/>
    <property type="match status" value="1"/>
</dbReference>
<feature type="domain" description="TonB-dependent receptor-like beta-barrel" evidence="6">
    <location>
        <begin position="365"/>
        <end position="869"/>
    </location>
</feature>
<dbReference type="InterPro" id="IPR036942">
    <property type="entry name" value="Beta-barrel_TonB_sf"/>
</dbReference>
<evidence type="ECO:0000256" key="1">
    <source>
        <dbReference type="ARBA" id="ARBA00004442"/>
    </source>
</evidence>
<keyword evidence="3" id="KW-0998">Cell outer membrane</keyword>
<feature type="chain" id="PRO_5021752486" evidence="5">
    <location>
        <begin position="37"/>
        <end position="905"/>
    </location>
</feature>
<dbReference type="InterPro" id="IPR000531">
    <property type="entry name" value="Beta-barrel_TonB"/>
</dbReference>
<dbReference type="OrthoDB" id="9768470at2"/>
<comment type="caution">
    <text evidence="8">The sequence shown here is derived from an EMBL/GenBank/DDBJ whole genome shotgun (WGS) entry which is preliminary data.</text>
</comment>
<dbReference type="PANTHER" id="PTHR40980">
    <property type="entry name" value="PLUG DOMAIN-CONTAINING PROTEIN"/>
    <property type="match status" value="1"/>
</dbReference>
<evidence type="ECO:0000256" key="5">
    <source>
        <dbReference type="SAM" id="SignalP"/>
    </source>
</evidence>
<dbReference type="AlphaFoldDB" id="A0A545TYZ7"/>
<organism evidence="8 9">
    <name type="scientific">Exilibacterium tricleocarpae</name>
    <dbReference type="NCBI Taxonomy" id="2591008"/>
    <lineage>
        <taxon>Bacteria</taxon>
        <taxon>Pseudomonadati</taxon>
        <taxon>Pseudomonadota</taxon>
        <taxon>Gammaproteobacteria</taxon>
        <taxon>Cellvibrionales</taxon>
        <taxon>Cellvibrionaceae</taxon>
        <taxon>Exilibacterium</taxon>
    </lineage>
</organism>
<dbReference type="Gene3D" id="2.170.130.10">
    <property type="entry name" value="TonB-dependent receptor, plug domain"/>
    <property type="match status" value="1"/>
</dbReference>
<name>A0A545TYZ7_9GAMM</name>
<proteinExistence type="inferred from homology"/>
<keyword evidence="8" id="KW-0675">Receptor</keyword>
<comment type="subcellular location">
    <subcellularLocation>
        <location evidence="1 4">Cell outer membrane</location>
    </subcellularLocation>
</comment>
<gene>
    <name evidence="8" type="ORF">FKG94_06675</name>
</gene>
<evidence type="ECO:0000256" key="3">
    <source>
        <dbReference type="ARBA" id="ARBA00023237"/>
    </source>
</evidence>
<keyword evidence="2 4" id="KW-0472">Membrane</keyword>
<dbReference type="InterPro" id="IPR012910">
    <property type="entry name" value="Plug_dom"/>
</dbReference>
<reference evidence="8 9" key="1">
    <citation type="submission" date="2019-06" db="EMBL/GenBank/DDBJ databases">
        <title>Whole genome sequence for Cellvibrionaceae sp. R142.</title>
        <authorList>
            <person name="Wang G."/>
        </authorList>
    </citation>
    <scope>NUCLEOTIDE SEQUENCE [LARGE SCALE GENOMIC DNA]</scope>
    <source>
        <strain evidence="8 9">R142</strain>
    </source>
</reference>
<dbReference type="Pfam" id="PF07715">
    <property type="entry name" value="Plug"/>
    <property type="match status" value="1"/>
</dbReference>
<accession>A0A545TYZ7</accession>
<dbReference type="Gene3D" id="2.40.170.20">
    <property type="entry name" value="TonB-dependent receptor, beta-barrel domain"/>
    <property type="match status" value="1"/>
</dbReference>